<evidence type="ECO:0000313" key="2">
    <source>
        <dbReference type="EMBL" id="MPC35230.1"/>
    </source>
</evidence>
<accession>A0A5B7EL06</accession>
<protein>
    <submittedName>
        <fullName evidence="2">Uncharacterized protein</fullName>
    </submittedName>
</protein>
<comment type="caution">
    <text evidence="2">The sequence shown here is derived from an EMBL/GenBank/DDBJ whole genome shotgun (WGS) entry which is preliminary data.</text>
</comment>
<feature type="region of interest" description="Disordered" evidence="1">
    <location>
        <begin position="149"/>
        <end position="178"/>
    </location>
</feature>
<dbReference type="EMBL" id="VSRR010003227">
    <property type="protein sequence ID" value="MPC35230.1"/>
    <property type="molecule type" value="Genomic_DNA"/>
</dbReference>
<evidence type="ECO:0000256" key="1">
    <source>
        <dbReference type="SAM" id="MobiDB-lite"/>
    </source>
</evidence>
<dbReference type="Proteomes" id="UP000324222">
    <property type="component" value="Unassembled WGS sequence"/>
</dbReference>
<sequence length="178" mass="18888">MLASHTGLPRASWWTGAVVSSDCAILAGRVPHFEKLVRAIPFSVSRRGRQYERGLTLLGLQYTAGNRQSGGRASNAMVNGGNLQCAHCRREPNRREAGAADWQAGCWPPVHSTSMSVDGPCQVRLGATGLTRAFQSEAQSWCSATAQHGSAAPPCSSPRLGCQGEEGRAQATRRVAGT</sequence>
<evidence type="ECO:0000313" key="3">
    <source>
        <dbReference type="Proteomes" id="UP000324222"/>
    </source>
</evidence>
<gene>
    <name evidence="2" type="ORF">E2C01_028649</name>
</gene>
<name>A0A5B7EL06_PORTR</name>
<proteinExistence type="predicted"/>
<reference evidence="2 3" key="1">
    <citation type="submission" date="2019-05" db="EMBL/GenBank/DDBJ databases">
        <title>Another draft genome of Portunus trituberculatus and its Hox gene families provides insights of decapod evolution.</title>
        <authorList>
            <person name="Jeong J.-H."/>
            <person name="Song I."/>
            <person name="Kim S."/>
            <person name="Choi T."/>
            <person name="Kim D."/>
            <person name="Ryu S."/>
            <person name="Kim W."/>
        </authorList>
    </citation>
    <scope>NUCLEOTIDE SEQUENCE [LARGE SCALE GENOMIC DNA]</scope>
    <source>
        <tissue evidence="2">Muscle</tissue>
    </source>
</reference>
<organism evidence="2 3">
    <name type="scientific">Portunus trituberculatus</name>
    <name type="common">Swimming crab</name>
    <name type="synonym">Neptunus trituberculatus</name>
    <dbReference type="NCBI Taxonomy" id="210409"/>
    <lineage>
        <taxon>Eukaryota</taxon>
        <taxon>Metazoa</taxon>
        <taxon>Ecdysozoa</taxon>
        <taxon>Arthropoda</taxon>
        <taxon>Crustacea</taxon>
        <taxon>Multicrustacea</taxon>
        <taxon>Malacostraca</taxon>
        <taxon>Eumalacostraca</taxon>
        <taxon>Eucarida</taxon>
        <taxon>Decapoda</taxon>
        <taxon>Pleocyemata</taxon>
        <taxon>Brachyura</taxon>
        <taxon>Eubrachyura</taxon>
        <taxon>Portunoidea</taxon>
        <taxon>Portunidae</taxon>
        <taxon>Portuninae</taxon>
        <taxon>Portunus</taxon>
    </lineage>
</organism>
<keyword evidence="3" id="KW-1185">Reference proteome</keyword>
<dbReference type="AlphaFoldDB" id="A0A5B7EL06"/>